<dbReference type="InParanoid" id="A0A218YZ08"/>
<feature type="compositionally biased region" description="Basic residues" evidence="1">
    <location>
        <begin position="1036"/>
        <end position="1046"/>
    </location>
</feature>
<dbReference type="EMBL" id="MZNU01000314">
    <property type="protein sequence ID" value="OWP00674.1"/>
    <property type="molecule type" value="Genomic_DNA"/>
</dbReference>
<dbReference type="Proteomes" id="UP000242519">
    <property type="component" value="Unassembled WGS sequence"/>
</dbReference>
<feature type="region of interest" description="Disordered" evidence="1">
    <location>
        <begin position="290"/>
        <end position="335"/>
    </location>
</feature>
<feature type="compositionally biased region" description="Basic and acidic residues" evidence="1">
    <location>
        <begin position="1209"/>
        <end position="1218"/>
    </location>
</feature>
<name>A0A218YZ08_9HELO</name>
<feature type="compositionally biased region" description="Polar residues" evidence="1">
    <location>
        <begin position="1086"/>
        <end position="1100"/>
    </location>
</feature>
<feature type="compositionally biased region" description="Polar residues" evidence="1">
    <location>
        <begin position="643"/>
        <end position="670"/>
    </location>
</feature>
<evidence type="ECO:0000256" key="1">
    <source>
        <dbReference type="SAM" id="MobiDB-lite"/>
    </source>
</evidence>
<feature type="compositionally biased region" description="Basic and acidic residues" evidence="1">
    <location>
        <begin position="910"/>
        <end position="920"/>
    </location>
</feature>
<sequence>MKKAASKLKLLAKQAGLGANGPLPLASRKKKSIAARRADATQKVLADYLKLRESRLCTASKGSVLRRRKALVTKSQRQEGVEVDPKIAKSCCDIAVKIHPQDAHLLGLMVAKSKQPTFYDAKVKITPINYIHILSQLPGLIAGNCGLHLSLLAEDYAPIHLQMKRPPSNHPGAYKTWTVYFWLKSRLLKSVRKELKYMIEDSLPQSKPTPEEQREDSRWAPHFPIRSCLALDEARALHAAAKLEWKSMAKSVSFRVIALCLRTRSASAPHLEEVIKGAEWKEWLLVGDEEEPKPRVKHGKKQASQEHEKTDNGSSSPKPVGESTSLDITATEDGSRKILLDPSKDVKFDGPVIDDTAEEIPRTQVLQTASSLNDDAPVLPPKRYKTLPNGARAKESTQKKAQLSQCGTGWVQPRPLEKEAQTPLKPKKRDLRKAPTVLEKVSFPGGSGWVRPSPTRSIILERPVPESELPENVEKLPRTTVLDSPEAKVRSGNIPLDQQRSRPTSGESKRPQVPPQRIVLGRPQVGRQAADKQPEQVHRRPEQEHLITTQVPPQPTDIENLQVGKQLQYNSLRSAHGHDVSSNASRIGVLQQNPELGQGESRSKQKKSPQVSSQPSISNLARDTVTRIAGQLEDKPLIKSPKDQATNARAQVKLTPSNLAKGNPAESQNLSMGGAHQRLEQLKQTQVYGSQLNHPGIATVERESADKSTENEQPRGDQATKAARAMSEAMKMLQPYVTMQASIGKSSSESNENATAKSLLGWSNEKKIFTNNSGVNKQGEALSAESIRLMLDPPKPAPSPRKSLPLMEWDAVHKKAVFVKPNFEGLSEEAIAEFKLAQEAMKAEIEKEANPAPTQTPEFFGNTLYKMIGRRQPMLLYNGARKYKVVPENAEPGRHHWPQPVSRAVSSGHEPQHHDPEKRVVPKYYSNNDEHEIQEASRPKEEKPSEEANIRYFWAGGSDPEEEIAPRYSSDGKSPLYDTQTEKRESLQHQHLEKEVVPDIQRREGVHLNESDEGSRNTEAIILEMQNEAAAEYIGKKGHSKGRRKRELAARSASGQSMSQEAKANSLESTYDSSNFKAIRDKINSGLESQSKPRQWNIETKTARSPGHRRLREGKSKAERGSRITKPVRDQQIPNSTQEKDHNEKATRGAAKQERGREKMVAREKYSERTGNKEPEVENEGARGEDVEFTNAMRKWAAEPERKFKRREHPYGYDDTRNKSAKPWNGGGGGDRLRRM</sequence>
<gene>
    <name evidence="2" type="ORF">B2J93_541</name>
</gene>
<dbReference type="AlphaFoldDB" id="A0A218YZ08"/>
<feature type="compositionally biased region" description="Basic and acidic residues" evidence="1">
    <location>
        <begin position="529"/>
        <end position="545"/>
    </location>
</feature>
<proteinExistence type="predicted"/>
<feature type="compositionally biased region" description="Basic and acidic residues" evidence="1">
    <location>
        <begin position="1113"/>
        <end position="1122"/>
    </location>
</feature>
<feature type="compositionally biased region" description="Basic and acidic residues" evidence="1">
    <location>
        <begin position="632"/>
        <end position="642"/>
    </location>
</feature>
<feature type="compositionally biased region" description="Basic and acidic residues" evidence="1">
    <location>
        <begin position="701"/>
        <end position="715"/>
    </location>
</feature>
<feature type="region of interest" description="Disordered" evidence="1">
    <location>
        <begin position="367"/>
        <end position="562"/>
    </location>
</feature>
<feature type="compositionally biased region" description="Low complexity" evidence="1">
    <location>
        <begin position="608"/>
        <end position="618"/>
    </location>
</feature>
<feature type="compositionally biased region" description="Polar residues" evidence="1">
    <location>
        <begin position="1053"/>
        <end position="1076"/>
    </location>
</feature>
<feature type="region of interest" description="Disordered" evidence="1">
    <location>
        <begin position="589"/>
        <end position="670"/>
    </location>
</feature>
<protein>
    <submittedName>
        <fullName evidence="2">Uncharacterized protein</fullName>
    </submittedName>
</protein>
<keyword evidence="3" id="KW-1185">Reference proteome</keyword>
<evidence type="ECO:0000313" key="2">
    <source>
        <dbReference type="EMBL" id="OWP00674.1"/>
    </source>
</evidence>
<comment type="caution">
    <text evidence="2">The sequence shown here is derived from an EMBL/GenBank/DDBJ whole genome shotgun (WGS) entry which is preliminary data.</text>
</comment>
<feature type="region of interest" description="Disordered" evidence="1">
    <location>
        <begin position="1034"/>
        <end position="1236"/>
    </location>
</feature>
<evidence type="ECO:0000313" key="3">
    <source>
        <dbReference type="Proteomes" id="UP000242519"/>
    </source>
</evidence>
<dbReference type="OrthoDB" id="10316035at2759"/>
<feature type="compositionally biased region" description="Basic and acidic residues" evidence="1">
    <location>
        <begin position="1138"/>
        <end position="1186"/>
    </location>
</feature>
<feature type="compositionally biased region" description="Polar residues" evidence="1">
    <location>
        <begin position="546"/>
        <end position="562"/>
    </location>
</feature>
<feature type="region of interest" description="Disordered" evidence="1">
    <location>
        <begin position="890"/>
        <end position="925"/>
    </location>
</feature>
<reference evidence="2 3" key="1">
    <citation type="submission" date="2017-04" db="EMBL/GenBank/DDBJ databases">
        <title>Draft genome sequence of Marssonina coronaria NL1: causal agent of apple blotch.</title>
        <authorList>
            <person name="Cheng Q."/>
        </authorList>
    </citation>
    <scope>NUCLEOTIDE SEQUENCE [LARGE SCALE GENOMIC DNA]</scope>
    <source>
        <strain evidence="2 3">NL1</strain>
    </source>
</reference>
<feature type="region of interest" description="Disordered" evidence="1">
    <location>
        <begin position="701"/>
        <end position="721"/>
    </location>
</feature>
<accession>A0A218YZ08</accession>
<feature type="compositionally biased region" description="Polar residues" evidence="1">
    <location>
        <begin position="312"/>
        <end position="328"/>
    </location>
</feature>
<feature type="compositionally biased region" description="Polar residues" evidence="1">
    <location>
        <begin position="496"/>
        <end position="506"/>
    </location>
</feature>
<organism evidence="2 3">
    <name type="scientific">Diplocarpon coronariae</name>
    <dbReference type="NCBI Taxonomy" id="2795749"/>
    <lineage>
        <taxon>Eukaryota</taxon>
        <taxon>Fungi</taxon>
        <taxon>Dikarya</taxon>
        <taxon>Ascomycota</taxon>
        <taxon>Pezizomycotina</taxon>
        <taxon>Leotiomycetes</taxon>
        <taxon>Helotiales</taxon>
        <taxon>Drepanopezizaceae</taxon>
        <taxon>Diplocarpon</taxon>
    </lineage>
</organism>